<dbReference type="PANTHER" id="PTHR14239">
    <property type="entry name" value="DUDULIN-RELATED"/>
    <property type="match status" value="1"/>
</dbReference>
<dbReference type="RefSeq" id="WP_027843528.1">
    <property type="nucleotide sequence ID" value="NZ_LMTZ01000105.1"/>
</dbReference>
<dbReference type="Pfam" id="PF03807">
    <property type="entry name" value="F420_oxidored"/>
    <property type="match status" value="1"/>
</dbReference>
<dbReference type="EMBL" id="LMTZ01000105">
    <property type="protein sequence ID" value="KST65720.1"/>
    <property type="molecule type" value="Genomic_DNA"/>
</dbReference>
<dbReference type="PANTHER" id="PTHR14239:SF10">
    <property type="entry name" value="REDUCTASE"/>
    <property type="match status" value="1"/>
</dbReference>
<reference evidence="3 4" key="1">
    <citation type="journal article" date="2015" name="Genome Announc.">
        <title>Draft Genome of the Euendolithic (true boring) Cyanobacterium Mastigocoleus testarum strain BC008.</title>
        <authorList>
            <person name="Guida B.S."/>
            <person name="Garcia-Pichel F."/>
        </authorList>
    </citation>
    <scope>NUCLEOTIDE SEQUENCE [LARGE SCALE GENOMIC DNA]</scope>
    <source>
        <strain evidence="3 4">BC008</strain>
    </source>
</reference>
<dbReference type="Proteomes" id="UP000053372">
    <property type="component" value="Unassembled WGS sequence"/>
</dbReference>
<accession>A0A0V7ZML2</accession>
<sequence length="213" mass="23100">MRIGIIGSGKVGSTLGKLWAQAGHEVMFSFSRKPERLKILAQQIGSNAQNGTPAEAASFGEAVLFAPNFCLIKEAIAQAGSLADKIVIDTTNPYRWGSDSIVRMVDENISGAEEILKLIPKADLVKAYSSFQPSALLRLAEHSLDQRLAVAIASDYDDAKKIVSSLVEDSGGRPFDLGPLQNARLMEIPGPFSYADDMILDDALERRFQILGY</sequence>
<comment type="caution">
    <text evidence="3">The sequence shown here is derived from an EMBL/GenBank/DDBJ whole genome shotgun (WGS) entry which is preliminary data.</text>
</comment>
<evidence type="ECO:0000313" key="3">
    <source>
        <dbReference type="EMBL" id="KST65720.1"/>
    </source>
</evidence>
<keyword evidence="4" id="KW-1185">Reference proteome</keyword>
<organism evidence="3 4">
    <name type="scientific">Mastigocoleus testarum BC008</name>
    <dbReference type="NCBI Taxonomy" id="371196"/>
    <lineage>
        <taxon>Bacteria</taxon>
        <taxon>Bacillati</taxon>
        <taxon>Cyanobacteriota</taxon>
        <taxon>Cyanophyceae</taxon>
        <taxon>Nostocales</taxon>
        <taxon>Hapalosiphonaceae</taxon>
        <taxon>Mastigocoleus</taxon>
    </lineage>
</organism>
<evidence type="ECO:0000259" key="2">
    <source>
        <dbReference type="Pfam" id="PF03807"/>
    </source>
</evidence>
<evidence type="ECO:0000313" key="4">
    <source>
        <dbReference type="Proteomes" id="UP000053372"/>
    </source>
</evidence>
<keyword evidence="1" id="KW-0560">Oxidoreductase</keyword>
<dbReference type="InterPro" id="IPR051267">
    <property type="entry name" value="STEAP_metalloreductase"/>
</dbReference>
<evidence type="ECO:0000256" key="1">
    <source>
        <dbReference type="ARBA" id="ARBA00023002"/>
    </source>
</evidence>
<name>A0A0V7ZML2_9CYAN</name>
<proteinExistence type="predicted"/>
<dbReference type="InterPro" id="IPR036291">
    <property type="entry name" value="NAD(P)-bd_dom_sf"/>
</dbReference>
<dbReference type="GO" id="GO:0016491">
    <property type="term" value="F:oxidoreductase activity"/>
    <property type="evidence" value="ECO:0007669"/>
    <property type="project" value="UniProtKB-KW"/>
</dbReference>
<dbReference type="AlphaFoldDB" id="A0A0V7ZML2"/>
<gene>
    <name evidence="3" type="ORF">BC008_22350</name>
</gene>
<protein>
    <recommendedName>
        <fullName evidence="2">Pyrroline-5-carboxylate reductase catalytic N-terminal domain-containing protein</fullName>
    </recommendedName>
</protein>
<dbReference type="OrthoDB" id="9786864at2"/>
<feature type="domain" description="Pyrroline-5-carboxylate reductase catalytic N-terminal" evidence="2">
    <location>
        <begin position="2"/>
        <end position="93"/>
    </location>
</feature>
<dbReference type="Gene3D" id="3.40.50.720">
    <property type="entry name" value="NAD(P)-binding Rossmann-like Domain"/>
    <property type="match status" value="1"/>
</dbReference>
<dbReference type="SUPFAM" id="SSF51735">
    <property type="entry name" value="NAD(P)-binding Rossmann-fold domains"/>
    <property type="match status" value="1"/>
</dbReference>
<dbReference type="InterPro" id="IPR028939">
    <property type="entry name" value="P5C_Rdtase_cat_N"/>
</dbReference>